<keyword evidence="3" id="KW-1185">Reference proteome</keyword>
<evidence type="ECO:0000313" key="3">
    <source>
        <dbReference type="Proteomes" id="UP001596504"/>
    </source>
</evidence>
<dbReference type="Pfam" id="PF12728">
    <property type="entry name" value="HTH_17"/>
    <property type="match status" value="1"/>
</dbReference>
<evidence type="ECO:0000313" key="2">
    <source>
        <dbReference type="EMBL" id="MFC7344947.1"/>
    </source>
</evidence>
<gene>
    <name evidence="2" type="ORF">ACFQRI_26345</name>
</gene>
<proteinExistence type="predicted"/>
<sequence length="92" mass="10103">MSEPPEEANPELPMTAQRWRAAVADMPELLTTKEAALVLRMTEKTVRNLASGGHINGASRLGKEWRFSKSALLDQLQIRDPAEEGEGSTGEQ</sequence>
<dbReference type="RefSeq" id="WP_380673235.1">
    <property type="nucleotide sequence ID" value="NZ_JBHTCJ010000022.1"/>
</dbReference>
<feature type="domain" description="Helix-turn-helix" evidence="1">
    <location>
        <begin position="29"/>
        <end position="74"/>
    </location>
</feature>
<dbReference type="InterPro" id="IPR041657">
    <property type="entry name" value="HTH_17"/>
</dbReference>
<reference evidence="3" key="1">
    <citation type="journal article" date="2019" name="Int. J. Syst. Evol. Microbiol.">
        <title>The Global Catalogue of Microorganisms (GCM) 10K type strain sequencing project: providing services to taxonomists for standard genome sequencing and annotation.</title>
        <authorList>
            <consortium name="The Broad Institute Genomics Platform"/>
            <consortium name="The Broad Institute Genome Sequencing Center for Infectious Disease"/>
            <person name="Wu L."/>
            <person name="Ma J."/>
        </authorList>
    </citation>
    <scope>NUCLEOTIDE SEQUENCE [LARGE SCALE GENOMIC DNA]</scope>
    <source>
        <strain evidence="3">WLHS5</strain>
    </source>
</reference>
<dbReference type="EMBL" id="JBHTCJ010000022">
    <property type="protein sequence ID" value="MFC7344947.1"/>
    <property type="molecule type" value="Genomic_DNA"/>
</dbReference>
<comment type="caution">
    <text evidence="2">The sequence shown here is derived from an EMBL/GenBank/DDBJ whole genome shotgun (WGS) entry which is preliminary data.</text>
</comment>
<dbReference type="NCBIfam" id="TIGR01764">
    <property type="entry name" value="excise"/>
    <property type="match status" value="1"/>
</dbReference>
<protein>
    <submittedName>
        <fullName evidence="2">Helix-turn-helix domain-containing protein</fullName>
    </submittedName>
</protein>
<name>A0ABW2LQU9_9PSEU</name>
<organism evidence="2 3">
    <name type="scientific">Saccharopolyspora griseoalba</name>
    <dbReference type="NCBI Taxonomy" id="1431848"/>
    <lineage>
        <taxon>Bacteria</taxon>
        <taxon>Bacillati</taxon>
        <taxon>Actinomycetota</taxon>
        <taxon>Actinomycetes</taxon>
        <taxon>Pseudonocardiales</taxon>
        <taxon>Pseudonocardiaceae</taxon>
        <taxon>Saccharopolyspora</taxon>
    </lineage>
</organism>
<accession>A0ABW2LQU9</accession>
<evidence type="ECO:0000259" key="1">
    <source>
        <dbReference type="Pfam" id="PF12728"/>
    </source>
</evidence>
<dbReference type="Proteomes" id="UP001596504">
    <property type="component" value="Unassembled WGS sequence"/>
</dbReference>
<dbReference type="InterPro" id="IPR010093">
    <property type="entry name" value="SinI_DNA-bd"/>
</dbReference>